<dbReference type="Pfam" id="PF13242">
    <property type="entry name" value="Hydrolase_like"/>
    <property type="match status" value="1"/>
</dbReference>
<evidence type="ECO:0000256" key="3">
    <source>
        <dbReference type="ARBA" id="ARBA00022490"/>
    </source>
</evidence>
<dbReference type="GO" id="GO:0016787">
    <property type="term" value="F:hydrolase activity"/>
    <property type="evidence" value="ECO:0007669"/>
    <property type="project" value="UniProtKB-KW"/>
</dbReference>
<keyword evidence="6" id="KW-0119">Carbohydrate metabolism</keyword>
<reference evidence="8 9" key="1">
    <citation type="submission" date="2023-12" db="EMBL/GenBank/DDBJ databases">
        <title>Genome sequencing and assembly of bacterial species from a model synthetic community.</title>
        <authorList>
            <person name="Hogle S.L."/>
        </authorList>
    </citation>
    <scope>NUCLEOTIDE SEQUENCE [LARGE SCALE GENOMIC DNA]</scope>
    <source>
        <strain evidence="8 9">HAMBI 2494</strain>
    </source>
</reference>
<accession>A0ABZ0WN79</accession>
<dbReference type="EMBL" id="CP139965">
    <property type="protein sequence ID" value="WQD78840.1"/>
    <property type="molecule type" value="Genomic_DNA"/>
</dbReference>
<evidence type="ECO:0000256" key="4">
    <source>
        <dbReference type="ARBA" id="ARBA00022723"/>
    </source>
</evidence>
<comment type="subcellular location">
    <subcellularLocation>
        <location evidence="1">Cytoplasm</location>
    </subcellularLocation>
</comment>
<evidence type="ECO:0000256" key="5">
    <source>
        <dbReference type="ARBA" id="ARBA00022801"/>
    </source>
</evidence>
<dbReference type="SUPFAM" id="SSF56784">
    <property type="entry name" value="HAD-like"/>
    <property type="match status" value="1"/>
</dbReference>
<evidence type="ECO:0000256" key="7">
    <source>
        <dbReference type="ARBA" id="ARBA00031828"/>
    </source>
</evidence>
<gene>
    <name evidence="8" type="ORF">U0042_03790</name>
</gene>
<evidence type="ECO:0000256" key="2">
    <source>
        <dbReference type="ARBA" id="ARBA00005628"/>
    </source>
</evidence>
<dbReference type="NCBIfam" id="TIGR01656">
    <property type="entry name" value="Histidinol-ppas"/>
    <property type="match status" value="1"/>
</dbReference>
<protein>
    <recommendedName>
        <fullName evidence="7">D,D-heptose 1,7-bisphosphate phosphatase</fullName>
    </recommendedName>
</protein>
<evidence type="ECO:0000256" key="1">
    <source>
        <dbReference type="ARBA" id="ARBA00004496"/>
    </source>
</evidence>
<keyword evidence="9" id="KW-1185">Reference proteome</keyword>
<evidence type="ECO:0000313" key="9">
    <source>
        <dbReference type="Proteomes" id="UP001325479"/>
    </source>
</evidence>
<keyword evidence="4" id="KW-0479">Metal-binding</keyword>
<dbReference type="InterPro" id="IPR006549">
    <property type="entry name" value="HAD-SF_hydro_IIIA"/>
</dbReference>
<dbReference type="InterPro" id="IPR023214">
    <property type="entry name" value="HAD_sf"/>
</dbReference>
<dbReference type="PANTHER" id="PTHR42891">
    <property type="entry name" value="D-GLYCERO-BETA-D-MANNO-HEPTOSE-1,7-BISPHOSPHATE 7-PHOSPHATASE"/>
    <property type="match status" value="1"/>
</dbReference>
<proteinExistence type="inferred from homology"/>
<dbReference type="CDD" id="cd07503">
    <property type="entry name" value="HAD_HisB-N"/>
    <property type="match status" value="1"/>
</dbReference>
<organism evidence="8 9">
    <name type="scientific">Paraburkholderia kururiensis</name>
    <dbReference type="NCBI Taxonomy" id="984307"/>
    <lineage>
        <taxon>Bacteria</taxon>
        <taxon>Pseudomonadati</taxon>
        <taxon>Pseudomonadota</taxon>
        <taxon>Betaproteobacteria</taxon>
        <taxon>Burkholderiales</taxon>
        <taxon>Burkholderiaceae</taxon>
        <taxon>Paraburkholderia</taxon>
    </lineage>
</organism>
<dbReference type="InterPro" id="IPR036412">
    <property type="entry name" value="HAD-like_sf"/>
</dbReference>
<dbReference type="PANTHER" id="PTHR42891:SF1">
    <property type="entry name" value="D-GLYCERO-BETA-D-MANNO-HEPTOSE-1,7-BISPHOSPHATE 7-PHOSPHATASE"/>
    <property type="match status" value="1"/>
</dbReference>
<name>A0ABZ0WN79_9BURK</name>
<dbReference type="InterPro" id="IPR004446">
    <property type="entry name" value="Heptose_bisP_phosphatase"/>
</dbReference>
<evidence type="ECO:0000256" key="6">
    <source>
        <dbReference type="ARBA" id="ARBA00023277"/>
    </source>
</evidence>
<dbReference type="Proteomes" id="UP001325479">
    <property type="component" value="Chromosome"/>
</dbReference>
<dbReference type="InterPro" id="IPR006543">
    <property type="entry name" value="Histidinol-phos"/>
</dbReference>
<comment type="similarity">
    <text evidence="2">Belongs to the GmhB family.</text>
</comment>
<evidence type="ECO:0000313" key="8">
    <source>
        <dbReference type="EMBL" id="WQD78840.1"/>
    </source>
</evidence>
<dbReference type="Gene3D" id="3.40.50.1000">
    <property type="entry name" value="HAD superfamily/HAD-like"/>
    <property type="match status" value="1"/>
</dbReference>
<dbReference type="NCBIfam" id="TIGR01662">
    <property type="entry name" value="HAD-SF-IIIA"/>
    <property type="match status" value="1"/>
</dbReference>
<keyword evidence="5 8" id="KW-0378">Hydrolase</keyword>
<sequence>MNGLPTRDAAVFLDKDGTLLEDVPYNVDPAQMRFTSGTREALALLAAHGFKLIVISNQPGVAHGRFALTALRGVQMQLARMFGTCGAELTAAYWCPHHPDGIVSRYARHCRCRKPAPGMLLRAAREHAVDLASSWFVGDILDDVEAGNRAGCRSILLDNGHETEWKAGPYRVPHARTRDLYGAALTIVEARERQVRVGLLADVADRGLRVGSVG</sequence>
<keyword evidence="3" id="KW-0963">Cytoplasm</keyword>